<dbReference type="OrthoDB" id="9787936at2"/>
<accession>A0A0X8FH95</accession>
<feature type="transmembrane region" description="Helical" evidence="9">
    <location>
        <begin position="12"/>
        <end position="34"/>
    </location>
</feature>
<evidence type="ECO:0000256" key="2">
    <source>
        <dbReference type="ARBA" id="ARBA00022448"/>
    </source>
</evidence>
<keyword evidence="3" id="KW-1003">Cell membrane</keyword>
<reference evidence="11 12" key="1">
    <citation type="submission" date="2020-12" db="EMBL/GenBank/DDBJ databases">
        <title>FDA dAtabase for Regulatory Grade micrObial Sequences (FDA-ARGOS): Supporting development and validation of Infectious Disease Dx tests.</title>
        <authorList>
            <person name="Sproer C."/>
            <person name="Gronow S."/>
            <person name="Severitt S."/>
            <person name="Schroder I."/>
            <person name="Tallon L."/>
            <person name="Sadzewicz L."/>
            <person name="Zhao X."/>
            <person name="Boylan J."/>
            <person name="Ott S."/>
            <person name="Bowen H."/>
            <person name="Vavikolanu K."/>
            <person name="Mehta A."/>
            <person name="Aluvathingal J."/>
            <person name="Nadendla S."/>
            <person name="Lowell S."/>
            <person name="Myers T."/>
            <person name="Yan Y."/>
            <person name="Sichtig H."/>
        </authorList>
    </citation>
    <scope>NUCLEOTIDE SEQUENCE [LARGE SCALE GENOMIC DNA]</scope>
    <source>
        <strain evidence="11 12">FDAARGOS_911</strain>
    </source>
</reference>
<protein>
    <submittedName>
        <fullName evidence="11">PTS galactitol transporter subunit IIC</fullName>
    </submittedName>
</protein>
<feature type="transmembrane region" description="Helical" evidence="9">
    <location>
        <begin position="336"/>
        <end position="354"/>
    </location>
</feature>
<dbReference type="EMBL" id="JAOTML010000002">
    <property type="protein sequence ID" value="MCY3052989.1"/>
    <property type="molecule type" value="Genomic_DNA"/>
</dbReference>
<feature type="transmembrane region" description="Helical" evidence="9">
    <location>
        <begin position="428"/>
        <end position="448"/>
    </location>
</feature>
<feature type="transmembrane region" description="Helical" evidence="9">
    <location>
        <begin position="361"/>
        <end position="380"/>
    </location>
</feature>
<dbReference type="InterPro" id="IPR004703">
    <property type="entry name" value="PTS_sugar-sp_permease"/>
</dbReference>
<dbReference type="PIRSF" id="PIRSF006304">
    <property type="entry name" value="GatC"/>
    <property type="match status" value="1"/>
</dbReference>
<feature type="transmembrane region" description="Helical" evidence="9">
    <location>
        <begin position="252"/>
        <end position="273"/>
    </location>
</feature>
<keyword evidence="4" id="KW-0762">Sugar transport</keyword>
<evidence type="ECO:0000313" key="11">
    <source>
        <dbReference type="EMBL" id="QPS01804.1"/>
    </source>
</evidence>
<dbReference type="GO" id="GO:0009401">
    <property type="term" value="P:phosphoenolpyruvate-dependent sugar phosphotransferase system"/>
    <property type="evidence" value="ECO:0007669"/>
    <property type="project" value="UniProtKB-KW"/>
</dbReference>
<feature type="transmembrane region" description="Helical" evidence="9">
    <location>
        <begin position="182"/>
        <end position="203"/>
    </location>
</feature>
<evidence type="ECO:0000256" key="9">
    <source>
        <dbReference type="SAM" id="Phobius"/>
    </source>
</evidence>
<keyword evidence="8 9" id="KW-0472">Membrane</keyword>
<dbReference type="PANTHER" id="PTHR37324">
    <property type="entry name" value="PTS SYSTEM GALACTITOL-SPECIFIC EIIC COMPONENT"/>
    <property type="match status" value="1"/>
</dbReference>
<gene>
    <name evidence="11" type="ORF">I6G68_01650</name>
    <name evidence="10" type="ORF">ODY43_03210</name>
</gene>
<evidence type="ECO:0000256" key="6">
    <source>
        <dbReference type="ARBA" id="ARBA00022692"/>
    </source>
</evidence>
<dbReference type="GeneID" id="35766835"/>
<reference evidence="10" key="2">
    <citation type="submission" date="2022-09" db="EMBL/GenBank/DDBJ databases">
        <title>Aerococcus urinae taxonomy study.</title>
        <authorList>
            <person name="Christensen J."/>
            <person name="Senneby E."/>
        </authorList>
    </citation>
    <scope>NUCLEOTIDE SEQUENCE</scope>
    <source>
        <strain evidence="10">NLD-066-U95</strain>
    </source>
</reference>
<keyword evidence="7 9" id="KW-1133">Transmembrane helix</keyword>
<evidence type="ECO:0000256" key="5">
    <source>
        <dbReference type="ARBA" id="ARBA00022683"/>
    </source>
</evidence>
<dbReference type="PANTHER" id="PTHR37324:SF2">
    <property type="entry name" value="PTS SYSTEM GALACTITOL-SPECIFIC EIIC COMPONENT"/>
    <property type="match status" value="1"/>
</dbReference>
<feature type="transmembrane region" description="Helical" evidence="9">
    <location>
        <begin position="312"/>
        <end position="330"/>
    </location>
</feature>
<organism evidence="11 12">
    <name type="scientific">Aerococcus urinae</name>
    <dbReference type="NCBI Taxonomy" id="1376"/>
    <lineage>
        <taxon>Bacteria</taxon>
        <taxon>Bacillati</taxon>
        <taxon>Bacillota</taxon>
        <taxon>Bacilli</taxon>
        <taxon>Lactobacillales</taxon>
        <taxon>Aerococcaceae</taxon>
        <taxon>Aerococcus</taxon>
    </lineage>
</organism>
<sequence>MVDILNQGFNFLIGLGGAALTFIFITIISLFMGVKFSKAVEGGLRMGIALTGMGAIISLLTNEFGDSLSAFVERTGTSLDIVDLGWAQMAVITWGSAYTMLFALICLLLNLLMLYFKKTNTMNVDLFNVWHLSIIGMLTIYYTNNIFIALVFVIGIYAMMLINSDLMKPQLNQLLGYSETNVTATAHPAFLFNPMVMFIDNLITKIFPSIDKYDFNAEQLNEKIGFWGSNFAVGIYLGIFIGILGQEPIAKIITMSFTAAVCLELFGVIGGWFGPAMEPISEGIVQRMKNSNSDRKFIIGVDWAITAVRPEIWAVANILAPILMVIAMFLPGNKTLPLGGIILTALVPSLLFVTKGKVMRMTIIGTICIPLYLWASTLIADFMTQTSINLNVFPEGLAEGSLFTSIEAIPLEKIITVLFGETFRNPTVQGVLVVTLLLVIHIGLFIWYRNRMIVLNKSEVD</sequence>
<dbReference type="Proteomes" id="UP000594771">
    <property type="component" value="Chromosome"/>
</dbReference>
<name>A0A0X8FH95_9LACT</name>
<keyword evidence="5" id="KW-0598">Phosphotransferase system</keyword>
<feature type="transmembrane region" description="Helical" evidence="9">
    <location>
        <begin position="224"/>
        <end position="246"/>
    </location>
</feature>
<evidence type="ECO:0000256" key="7">
    <source>
        <dbReference type="ARBA" id="ARBA00022989"/>
    </source>
</evidence>
<evidence type="ECO:0000256" key="4">
    <source>
        <dbReference type="ARBA" id="ARBA00022597"/>
    </source>
</evidence>
<evidence type="ECO:0000313" key="10">
    <source>
        <dbReference type="EMBL" id="MCY3052989.1"/>
    </source>
</evidence>
<keyword evidence="13" id="KW-1185">Reference proteome</keyword>
<dbReference type="EMBL" id="CP065662">
    <property type="protein sequence ID" value="QPS01804.1"/>
    <property type="molecule type" value="Genomic_DNA"/>
</dbReference>
<dbReference type="AlphaFoldDB" id="A0A0X8FH95"/>
<dbReference type="KEGG" id="aun:AWM73_08360"/>
<evidence type="ECO:0000256" key="1">
    <source>
        <dbReference type="ARBA" id="ARBA00004651"/>
    </source>
</evidence>
<keyword evidence="6 9" id="KW-0812">Transmembrane</keyword>
<evidence type="ECO:0000313" key="12">
    <source>
        <dbReference type="Proteomes" id="UP000594771"/>
    </source>
</evidence>
<comment type="subcellular location">
    <subcellularLocation>
        <location evidence="1">Cell membrane</location>
        <topology evidence="1">Multi-pass membrane protein</topology>
    </subcellularLocation>
</comment>
<evidence type="ECO:0000256" key="3">
    <source>
        <dbReference type="ARBA" id="ARBA00022475"/>
    </source>
</evidence>
<feature type="transmembrane region" description="Helical" evidence="9">
    <location>
        <begin position="46"/>
        <end position="65"/>
    </location>
</feature>
<keyword evidence="2" id="KW-0813">Transport</keyword>
<dbReference type="Proteomes" id="UP001069145">
    <property type="component" value="Unassembled WGS sequence"/>
</dbReference>
<feature type="transmembrane region" description="Helical" evidence="9">
    <location>
        <begin position="85"/>
        <end position="113"/>
    </location>
</feature>
<evidence type="ECO:0000313" key="13">
    <source>
        <dbReference type="Proteomes" id="UP001069145"/>
    </source>
</evidence>
<dbReference type="InterPro" id="IPR013853">
    <property type="entry name" value="EIIC-GAT"/>
</dbReference>
<evidence type="ECO:0000256" key="8">
    <source>
        <dbReference type="ARBA" id="ARBA00023136"/>
    </source>
</evidence>
<proteinExistence type="predicted"/>
<dbReference type="GO" id="GO:0015577">
    <property type="term" value="F:galactitol transmembrane transporter activity"/>
    <property type="evidence" value="ECO:0007669"/>
    <property type="project" value="InterPro"/>
</dbReference>
<dbReference type="RefSeq" id="WP_060778921.1">
    <property type="nucleotide sequence ID" value="NZ_CAJHLF010000004.1"/>
</dbReference>
<dbReference type="GO" id="GO:0005886">
    <property type="term" value="C:plasma membrane"/>
    <property type="evidence" value="ECO:0007669"/>
    <property type="project" value="UniProtKB-SubCell"/>
</dbReference>
<dbReference type="Pfam" id="PF03611">
    <property type="entry name" value="EIIC-GAT"/>
    <property type="match status" value="1"/>
</dbReference>
<feature type="transmembrane region" description="Helical" evidence="9">
    <location>
        <begin position="134"/>
        <end position="162"/>
    </location>
</feature>